<reference evidence="2" key="1">
    <citation type="submission" date="2022-11" db="EMBL/GenBank/DDBJ databases">
        <authorList>
            <person name="Morgan W.R."/>
            <person name="Tartar A."/>
        </authorList>
    </citation>
    <scope>NUCLEOTIDE SEQUENCE</scope>
    <source>
        <strain evidence="2">ARSEF 373</strain>
    </source>
</reference>
<evidence type="ECO:0000313" key="3">
    <source>
        <dbReference type="Proteomes" id="UP001146120"/>
    </source>
</evidence>
<dbReference type="Proteomes" id="UP001146120">
    <property type="component" value="Unassembled WGS sequence"/>
</dbReference>
<name>A0AAV2YGC4_9STRA</name>
<reference evidence="2" key="2">
    <citation type="journal article" date="2023" name="Microbiol Resour">
        <title>Decontamination and Annotation of the Draft Genome Sequence of the Oomycete Lagenidium giganteum ARSEF 373.</title>
        <authorList>
            <person name="Morgan W.R."/>
            <person name="Tartar A."/>
        </authorList>
    </citation>
    <scope>NUCLEOTIDE SEQUENCE</scope>
    <source>
        <strain evidence="2">ARSEF 373</strain>
    </source>
</reference>
<gene>
    <name evidence="2" type="ORF">N0F65_000212</name>
</gene>
<dbReference type="Gene3D" id="1.10.10.60">
    <property type="entry name" value="Homeodomain-like"/>
    <property type="match status" value="1"/>
</dbReference>
<dbReference type="AlphaFoldDB" id="A0AAV2YGC4"/>
<protein>
    <recommendedName>
        <fullName evidence="4">Transposase</fullName>
    </recommendedName>
</protein>
<sequence length="136" mass="15429">AIAKLVGRSPTAVRNYIRDNDGYGTRKSGGRPPKVTPTAVRRLVRAASQTGQSSTKLQRDLELPIKTRRVRQILSGSKPLKYQTRKGQPRLSKEHCKKRIKFATTNVDLGAKWVDVIFSDEKIQPRWPRRVQILLA</sequence>
<evidence type="ECO:0000256" key="1">
    <source>
        <dbReference type="SAM" id="MobiDB-lite"/>
    </source>
</evidence>
<accession>A0AAV2YGC4</accession>
<evidence type="ECO:0000313" key="2">
    <source>
        <dbReference type="EMBL" id="DAZ92428.1"/>
    </source>
</evidence>
<feature type="non-terminal residue" evidence="2">
    <location>
        <position position="1"/>
    </location>
</feature>
<organism evidence="2 3">
    <name type="scientific">Lagenidium giganteum</name>
    <dbReference type="NCBI Taxonomy" id="4803"/>
    <lineage>
        <taxon>Eukaryota</taxon>
        <taxon>Sar</taxon>
        <taxon>Stramenopiles</taxon>
        <taxon>Oomycota</taxon>
        <taxon>Peronosporomycetes</taxon>
        <taxon>Pythiales</taxon>
        <taxon>Pythiaceae</taxon>
    </lineage>
</organism>
<keyword evidence="3" id="KW-1185">Reference proteome</keyword>
<feature type="region of interest" description="Disordered" evidence="1">
    <location>
        <begin position="17"/>
        <end position="38"/>
    </location>
</feature>
<proteinExistence type="predicted"/>
<evidence type="ECO:0008006" key="4">
    <source>
        <dbReference type="Google" id="ProtNLM"/>
    </source>
</evidence>
<comment type="caution">
    <text evidence="2">The sequence shown here is derived from an EMBL/GenBank/DDBJ whole genome shotgun (WGS) entry which is preliminary data.</text>
</comment>
<dbReference type="EMBL" id="DAKRPA010000436">
    <property type="protein sequence ID" value="DAZ92428.1"/>
    <property type="molecule type" value="Genomic_DNA"/>
</dbReference>